<dbReference type="AlphaFoldDB" id="A0AAC8XK87"/>
<dbReference type="EMBL" id="CP013928">
    <property type="protein sequence ID" value="AMJ78314.1"/>
    <property type="molecule type" value="Genomic_DNA"/>
</dbReference>
<dbReference type="RefSeq" id="WP_015066948.1">
    <property type="nucleotide sequence ID" value="NZ_CP013928.1"/>
</dbReference>
<sequence>MTNQELLANGPEGWTHVSTSMIDTPPTWLRYEVAGVYSVWMDDNGTDSNPYWREMPGNCIEFPEFIRSRNDIERIVYLESVLKGEAA</sequence>
<name>A0AAC8XK87_9ALTE</name>
<organism evidence="1 2">
    <name type="scientific">Alteromonas mediterranea</name>
    <dbReference type="NCBI Taxonomy" id="314275"/>
    <lineage>
        <taxon>Bacteria</taxon>
        <taxon>Pseudomonadati</taxon>
        <taxon>Pseudomonadota</taxon>
        <taxon>Gammaproteobacteria</taxon>
        <taxon>Alteromonadales</taxon>
        <taxon>Alteromonadaceae</taxon>
        <taxon>Alteromonas/Salinimonas group</taxon>
        <taxon>Alteromonas</taxon>
    </lineage>
</organism>
<protein>
    <submittedName>
        <fullName evidence="1">Uncharacterized protein</fullName>
    </submittedName>
</protein>
<evidence type="ECO:0000313" key="1">
    <source>
        <dbReference type="EMBL" id="AMJ78314.1"/>
    </source>
</evidence>
<proteinExistence type="predicted"/>
<evidence type="ECO:0000313" key="2">
    <source>
        <dbReference type="Proteomes" id="UP000061468"/>
    </source>
</evidence>
<accession>A0AAC8XK87</accession>
<reference evidence="1 2" key="1">
    <citation type="submission" date="2015-12" db="EMBL/GenBank/DDBJ databases">
        <title>Intraspecies pangenome expansion in the marine bacterium Alteromonas.</title>
        <authorList>
            <person name="Lopez-Perez M."/>
            <person name="Rodriguez-Valera F."/>
        </authorList>
    </citation>
    <scope>NUCLEOTIDE SEQUENCE [LARGE SCALE GENOMIC DNA]</scope>
    <source>
        <strain evidence="1 2">UM8</strain>
    </source>
</reference>
<gene>
    <name evidence="1" type="ORF">AV942_08440</name>
</gene>
<dbReference type="Proteomes" id="UP000061468">
    <property type="component" value="Chromosome"/>
</dbReference>